<keyword evidence="3" id="KW-1185">Reference proteome</keyword>
<evidence type="ECO:0000313" key="3">
    <source>
        <dbReference type="Proteomes" id="UP000246352"/>
    </source>
</evidence>
<feature type="coiled-coil region" evidence="1">
    <location>
        <begin position="9"/>
        <end position="57"/>
    </location>
</feature>
<dbReference type="Pfam" id="PF04102">
    <property type="entry name" value="SlyX"/>
    <property type="match status" value="1"/>
</dbReference>
<reference evidence="2 3" key="1">
    <citation type="submission" date="2018-05" db="EMBL/GenBank/DDBJ databases">
        <title>Genomic Encyclopedia of Type Strains, Phase IV (KMG-IV): sequencing the most valuable type-strain genomes for metagenomic binning, comparative biology and taxonomic classification.</title>
        <authorList>
            <person name="Goeker M."/>
        </authorList>
    </citation>
    <scope>NUCLEOTIDE SEQUENCE [LARGE SCALE GENOMIC DNA]</scope>
    <source>
        <strain evidence="2 3">DSM 16791</strain>
    </source>
</reference>
<comment type="caution">
    <text evidence="2">The sequence shown here is derived from an EMBL/GenBank/DDBJ whole genome shotgun (WGS) entry which is preliminary data.</text>
</comment>
<dbReference type="PANTHER" id="PTHR36508">
    <property type="entry name" value="PROTEIN SLYX"/>
    <property type="match status" value="1"/>
</dbReference>
<dbReference type="Proteomes" id="UP000246352">
    <property type="component" value="Unassembled WGS sequence"/>
</dbReference>
<dbReference type="RefSeq" id="WP_110032641.1">
    <property type="nucleotide sequence ID" value="NZ_QGTR01000003.1"/>
</dbReference>
<protein>
    <submittedName>
        <fullName evidence="2">SlyX protein</fullName>
    </submittedName>
</protein>
<name>A0A317PIY9_9HYPH</name>
<dbReference type="PANTHER" id="PTHR36508:SF1">
    <property type="entry name" value="PROTEIN SLYX"/>
    <property type="match status" value="1"/>
</dbReference>
<proteinExistence type="predicted"/>
<accession>A0A317PIY9</accession>
<dbReference type="NCBIfam" id="NF001962">
    <property type="entry name" value="PRK00736.1"/>
    <property type="match status" value="1"/>
</dbReference>
<dbReference type="InterPro" id="IPR007236">
    <property type="entry name" value="SlyX"/>
</dbReference>
<gene>
    <name evidence="2" type="ORF">DFR52_103629</name>
</gene>
<dbReference type="AlphaFoldDB" id="A0A317PIY9"/>
<organism evidence="2 3">
    <name type="scientific">Hoeflea marina</name>
    <dbReference type="NCBI Taxonomy" id="274592"/>
    <lineage>
        <taxon>Bacteria</taxon>
        <taxon>Pseudomonadati</taxon>
        <taxon>Pseudomonadota</taxon>
        <taxon>Alphaproteobacteria</taxon>
        <taxon>Hyphomicrobiales</taxon>
        <taxon>Rhizobiaceae</taxon>
        <taxon>Hoeflea</taxon>
    </lineage>
</organism>
<evidence type="ECO:0000313" key="2">
    <source>
        <dbReference type="EMBL" id="PWW00422.1"/>
    </source>
</evidence>
<dbReference type="OrthoDB" id="9803836at2"/>
<dbReference type="EMBL" id="QGTR01000003">
    <property type="protein sequence ID" value="PWW00422.1"/>
    <property type="molecule type" value="Genomic_DNA"/>
</dbReference>
<evidence type="ECO:0000256" key="1">
    <source>
        <dbReference type="SAM" id="Coils"/>
    </source>
</evidence>
<keyword evidence="1" id="KW-0175">Coiled coil</keyword>
<sequence>MTDAVDKRLVRLEELVAHQSATIEELSRQLADQWKLTERLRHEFNQMTNRFQEVEEAALGSQVPQKPPHW</sequence>